<feature type="region of interest" description="Disordered" evidence="1">
    <location>
        <begin position="53"/>
        <end position="81"/>
    </location>
</feature>
<protein>
    <submittedName>
        <fullName evidence="3">Retrovirus-related Pol polyprotein from transposon TNT 1-94</fullName>
    </submittedName>
</protein>
<feature type="domain" description="Retroviral polymerase SH3-like" evidence="2">
    <location>
        <begin position="3"/>
        <end position="31"/>
    </location>
</feature>
<feature type="non-terminal residue" evidence="3">
    <location>
        <position position="81"/>
    </location>
</feature>
<feature type="non-terminal residue" evidence="3">
    <location>
        <position position="1"/>
    </location>
</feature>
<proteinExistence type="predicted"/>
<dbReference type="AlphaFoldDB" id="A0A699XKI2"/>
<name>A0A699XKI2_TANCI</name>
<organism evidence="3">
    <name type="scientific">Tanacetum cinerariifolium</name>
    <name type="common">Dalmatian daisy</name>
    <name type="synonym">Chrysanthemum cinerariifolium</name>
    <dbReference type="NCBI Taxonomy" id="118510"/>
    <lineage>
        <taxon>Eukaryota</taxon>
        <taxon>Viridiplantae</taxon>
        <taxon>Streptophyta</taxon>
        <taxon>Embryophyta</taxon>
        <taxon>Tracheophyta</taxon>
        <taxon>Spermatophyta</taxon>
        <taxon>Magnoliopsida</taxon>
        <taxon>eudicotyledons</taxon>
        <taxon>Gunneridae</taxon>
        <taxon>Pentapetalae</taxon>
        <taxon>asterids</taxon>
        <taxon>campanulids</taxon>
        <taxon>Asterales</taxon>
        <taxon>Asteraceae</taxon>
        <taxon>Asteroideae</taxon>
        <taxon>Anthemideae</taxon>
        <taxon>Anthemidinae</taxon>
        <taxon>Tanacetum</taxon>
    </lineage>
</organism>
<dbReference type="InterPro" id="IPR057670">
    <property type="entry name" value="SH3_retrovirus"/>
</dbReference>
<evidence type="ECO:0000259" key="2">
    <source>
        <dbReference type="Pfam" id="PF25597"/>
    </source>
</evidence>
<dbReference type="EMBL" id="BKCJ011874375">
    <property type="protein sequence ID" value="GFD60167.1"/>
    <property type="molecule type" value="Genomic_DNA"/>
</dbReference>
<comment type="caution">
    <text evidence="3">The sequence shown here is derived from an EMBL/GenBank/DDBJ whole genome shotgun (WGS) entry which is preliminary data.</text>
</comment>
<gene>
    <name evidence="3" type="ORF">Tci_932136</name>
</gene>
<sequence>RIKGYRLWCPETKKTIFSRDVTFNEFSMLKKVNVEQLDGTPKKVGFKRIIVPADREPDNKSPMVEGDYEEEEVQAEEPRQQ</sequence>
<reference evidence="3" key="1">
    <citation type="journal article" date="2019" name="Sci. Rep.">
        <title>Draft genome of Tanacetum cinerariifolium, the natural source of mosquito coil.</title>
        <authorList>
            <person name="Yamashiro T."/>
            <person name="Shiraishi A."/>
            <person name="Satake H."/>
            <person name="Nakayama K."/>
        </authorList>
    </citation>
    <scope>NUCLEOTIDE SEQUENCE</scope>
</reference>
<accession>A0A699XKI2</accession>
<feature type="compositionally biased region" description="Acidic residues" evidence="1">
    <location>
        <begin position="66"/>
        <end position="75"/>
    </location>
</feature>
<evidence type="ECO:0000256" key="1">
    <source>
        <dbReference type="SAM" id="MobiDB-lite"/>
    </source>
</evidence>
<dbReference type="Pfam" id="PF25597">
    <property type="entry name" value="SH3_retrovirus"/>
    <property type="match status" value="1"/>
</dbReference>
<evidence type="ECO:0000313" key="3">
    <source>
        <dbReference type="EMBL" id="GFD60167.1"/>
    </source>
</evidence>